<evidence type="ECO:0000313" key="3">
    <source>
        <dbReference type="Proteomes" id="UP001162131"/>
    </source>
</evidence>
<dbReference type="Proteomes" id="UP001162131">
    <property type="component" value="Unassembled WGS sequence"/>
</dbReference>
<keyword evidence="1" id="KW-0472">Membrane</keyword>
<keyword evidence="1" id="KW-0812">Transmembrane</keyword>
<dbReference type="EMBL" id="CAJZBQ010000009">
    <property type="protein sequence ID" value="CAG9313044.1"/>
    <property type="molecule type" value="Genomic_DNA"/>
</dbReference>
<feature type="transmembrane region" description="Helical" evidence="1">
    <location>
        <begin position="143"/>
        <end position="163"/>
    </location>
</feature>
<sequence>MDKIPKNHRIPRLCWVIFQVLQLSAIGLMIWALFTSSWVELNIPGFYGDLKWSGSLTSVRKGLRALEGSTYSELSSAYCSITQKSKDIPKKEPSWCEMFALLWVGEIVYYILEGVAIIAILIWIYTIGFRLKIHTSYWKTPGLCWAYLSCISHEIAFITWMILSNATFSGECDQESEGKSPPELCALKGPTIALILAVVLPIFSISYMLLTRFLPKIVEEKGIIKEDSEGKLNEADV</sequence>
<evidence type="ECO:0000256" key="1">
    <source>
        <dbReference type="SAM" id="Phobius"/>
    </source>
</evidence>
<dbReference type="AlphaFoldDB" id="A0AAU9IMN6"/>
<evidence type="ECO:0000313" key="2">
    <source>
        <dbReference type="EMBL" id="CAG9313044.1"/>
    </source>
</evidence>
<accession>A0AAU9IMN6</accession>
<proteinExistence type="predicted"/>
<feature type="transmembrane region" description="Helical" evidence="1">
    <location>
        <begin position="191"/>
        <end position="210"/>
    </location>
</feature>
<keyword evidence="3" id="KW-1185">Reference proteome</keyword>
<name>A0AAU9IMN6_9CILI</name>
<organism evidence="2 3">
    <name type="scientific">Blepharisma stoltei</name>
    <dbReference type="NCBI Taxonomy" id="1481888"/>
    <lineage>
        <taxon>Eukaryota</taxon>
        <taxon>Sar</taxon>
        <taxon>Alveolata</taxon>
        <taxon>Ciliophora</taxon>
        <taxon>Postciliodesmatophora</taxon>
        <taxon>Heterotrichea</taxon>
        <taxon>Heterotrichida</taxon>
        <taxon>Blepharismidae</taxon>
        <taxon>Blepharisma</taxon>
    </lineage>
</organism>
<protein>
    <submittedName>
        <fullName evidence="2">Uncharacterized protein</fullName>
    </submittedName>
</protein>
<reference evidence="2" key="1">
    <citation type="submission" date="2021-09" db="EMBL/GenBank/DDBJ databases">
        <authorList>
            <consortium name="AG Swart"/>
            <person name="Singh M."/>
            <person name="Singh A."/>
            <person name="Seah K."/>
            <person name="Emmerich C."/>
        </authorList>
    </citation>
    <scope>NUCLEOTIDE SEQUENCE</scope>
    <source>
        <strain evidence="2">ATCC30299</strain>
    </source>
</reference>
<comment type="caution">
    <text evidence="2">The sequence shown here is derived from an EMBL/GenBank/DDBJ whole genome shotgun (WGS) entry which is preliminary data.</text>
</comment>
<keyword evidence="1" id="KW-1133">Transmembrane helix</keyword>
<feature type="transmembrane region" description="Helical" evidence="1">
    <location>
        <begin position="107"/>
        <end position="131"/>
    </location>
</feature>
<feature type="transmembrane region" description="Helical" evidence="1">
    <location>
        <begin position="12"/>
        <end position="34"/>
    </location>
</feature>
<gene>
    <name evidence="2" type="ORF">BSTOLATCC_MIC7829</name>
</gene>